<feature type="compositionally biased region" description="Polar residues" evidence="1">
    <location>
        <begin position="472"/>
        <end position="490"/>
    </location>
</feature>
<dbReference type="OrthoDB" id="4851849at2759"/>
<feature type="region of interest" description="Disordered" evidence="1">
    <location>
        <begin position="436"/>
        <end position="517"/>
    </location>
</feature>
<protein>
    <submittedName>
        <fullName evidence="2">Uncharacterized protein</fullName>
    </submittedName>
</protein>
<name>A0A5N7AQ06_9EURO</name>
<dbReference type="EMBL" id="ML736489">
    <property type="protein sequence ID" value="KAE8371068.1"/>
    <property type="molecule type" value="Genomic_DNA"/>
</dbReference>
<dbReference type="Pfam" id="PF14441">
    <property type="entry name" value="OTT_1508_deam"/>
    <property type="match status" value="1"/>
</dbReference>
<evidence type="ECO:0000313" key="3">
    <source>
        <dbReference type="Proteomes" id="UP000326198"/>
    </source>
</evidence>
<sequence>MPHPQLPIKRGRVGPPRLDPYYRLLHRFYEALFLLRVLGQTRGHHTSIHDPNQDHEQKLRRRFLQNLSYICDFKKGGSTCTAIGLEESSTCYKFWVASNTVKGSAMAEVVRFLKCILQALQEANHRPLPEFKSEEATIVRLCIDFSAARIKEERKCVFRALEQCQRQLNVVTTKAASGLPTWIDSILAVDDYFMLCQFAYENRKSEYVTNLKEQARIETDKMGPHGKLSCFSLAVHYLGRLAQHFRAPLQLVEDANHLEYLLDPSHVYAIKPIPSVPQLKPDSHTTLPGILTRMLKQNDSERAEIENFLLRMDVQHNILTDYMEQYEHCKPQVHAEVQVLEFFYKENLKFVKGDRYVSCSKPACLCCELYFKYHPARMVVPDSSRKVWVKWGPPLVEHFKKNYKDSECQRHVLSKMIEEIRNNAISQILRQSPAACWHPDSRTGGTESWYSNSSSDEFSSTGLSDSEDVSLPEQQITSKYLTSAQPSIGSSRGMLEEGSDSDEAGGVSLIHYSHATK</sequence>
<evidence type="ECO:0000313" key="2">
    <source>
        <dbReference type="EMBL" id="KAE8371068.1"/>
    </source>
</evidence>
<accession>A0A5N7AQ06</accession>
<reference evidence="2 3" key="1">
    <citation type="submission" date="2019-04" db="EMBL/GenBank/DDBJ databases">
        <title>Friends and foes A comparative genomics studyof 23 Aspergillus species from section Flavi.</title>
        <authorList>
            <consortium name="DOE Joint Genome Institute"/>
            <person name="Kjaerbolling I."/>
            <person name="Vesth T."/>
            <person name="Frisvad J.C."/>
            <person name="Nybo J.L."/>
            <person name="Theobald S."/>
            <person name="Kildgaard S."/>
            <person name="Isbrandt T."/>
            <person name="Kuo A."/>
            <person name="Sato A."/>
            <person name="Lyhne E.K."/>
            <person name="Kogle M.E."/>
            <person name="Wiebenga A."/>
            <person name="Kun R.S."/>
            <person name="Lubbers R.J."/>
            <person name="Makela M.R."/>
            <person name="Barry K."/>
            <person name="Chovatia M."/>
            <person name="Clum A."/>
            <person name="Daum C."/>
            <person name="Haridas S."/>
            <person name="He G."/>
            <person name="LaButti K."/>
            <person name="Lipzen A."/>
            <person name="Mondo S."/>
            <person name="Riley R."/>
            <person name="Salamov A."/>
            <person name="Simmons B.A."/>
            <person name="Magnuson J.K."/>
            <person name="Henrissat B."/>
            <person name="Mortensen U.H."/>
            <person name="Larsen T.O."/>
            <person name="Devries R.P."/>
            <person name="Grigoriev I.V."/>
            <person name="Machida M."/>
            <person name="Baker S.E."/>
            <person name="Andersen M.R."/>
        </authorList>
    </citation>
    <scope>NUCLEOTIDE SEQUENCE [LARGE SCALE GENOMIC DNA]</scope>
    <source>
        <strain evidence="2 3">IBT 29228</strain>
    </source>
</reference>
<dbReference type="InterPro" id="IPR027796">
    <property type="entry name" value="OTT_1508_deam-like"/>
</dbReference>
<evidence type="ECO:0000256" key="1">
    <source>
        <dbReference type="SAM" id="MobiDB-lite"/>
    </source>
</evidence>
<keyword evidence="3" id="KW-1185">Reference proteome</keyword>
<dbReference type="Proteomes" id="UP000326198">
    <property type="component" value="Unassembled WGS sequence"/>
</dbReference>
<dbReference type="PANTHER" id="PTHR42037">
    <property type="match status" value="1"/>
</dbReference>
<proteinExistence type="predicted"/>
<organism evidence="2 3">
    <name type="scientific">Aspergillus bertholletiae</name>
    <dbReference type="NCBI Taxonomy" id="1226010"/>
    <lineage>
        <taxon>Eukaryota</taxon>
        <taxon>Fungi</taxon>
        <taxon>Dikarya</taxon>
        <taxon>Ascomycota</taxon>
        <taxon>Pezizomycotina</taxon>
        <taxon>Eurotiomycetes</taxon>
        <taxon>Eurotiomycetidae</taxon>
        <taxon>Eurotiales</taxon>
        <taxon>Aspergillaceae</taxon>
        <taxon>Aspergillus</taxon>
        <taxon>Aspergillus subgen. Circumdati</taxon>
    </lineage>
</organism>
<gene>
    <name evidence="2" type="ORF">BDV26DRAFT_149488</name>
</gene>
<dbReference type="PANTHER" id="PTHR42037:SF1">
    <property type="match status" value="1"/>
</dbReference>
<dbReference type="AlphaFoldDB" id="A0A5N7AQ06"/>
<feature type="compositionally biased region" description="Polar residues" evidence="1">
    <location>
        <begin position="443"/>
        <end position="464"/>
    </location>
</feature>